<comment type="caution">
    <text evidence="1">The sequence shown here is derived from an EMBL/GenBank/DDBJ whole genome shotgun (WGS) entry which is preliminary data.</text>
</comment>
<dbReference type="AlphaFoldDB" id="A0A939DG53"/>
<proteinExistence type="predicted"/>
<accession>A0A939DG53</accession>
<reference evidence="1" key="1">
    <citation type="submission" date="2021-02" db="EMBL/GenBank/DDBJ databases">
        <title>PHA producing bacteria isolated from coastal sediment in Guangdong, Shenzhen.</title>
        <authorList>
            <person name="Zheng W."/>
            <person name="Yu S."/>
            <person name="Huang Y."/>
        </authorList>
    </citation>
    <scope>NUCLEOTIDE SEQUENCE</scope>
    <source>
        <strain evidence="1">TN14-10</strain>
    </source>
</reference>
<sequence length="50" mass="5682">MADTRSRRRLARSHVDKSGLDQSMIDSLYLLGDVVAVCYLFYWSSKQDAG</sequence>
<name>A0A939DG53_9GAMM</name>
<protein>
    <submittedName>
        <fullName evidence="1">Uncharacterized protein</fullName>
    </submittedName>
</protein>
<gene>
    <name evidence="1" type="ORF">JYP50_12595</name>
</gene>
<keyword evidence="2" id="KW-1185">Reference proteome</keyword>
<dbReference type="EMBL" id="JAFKCZ010000008">
    <property type="protein sequence ID" value="MBN7797439.1"/>
    <property type="molecule type" value="Genomic_DNA"/>
</dbReference>
<organism evidence="1 2">
    <name type="scientific">Parahaliea mediterranea</name>
    <dbReference type="NCBI Taxonomy" id="651086"/>
    <lineage>
        <taxon>Bacteria</taxon>
        <taxon>Pseudomonadati</taxon>
        <taxon>Pseudomonadota</taxon>
        <taxon>Gammaproteobacteria</taxon>
        <taxon>Cellvibrionales</taxon>
        <taxon>Halieaceae</taxon>
        <taxon>Parahaliea</taxon>
    </lineage>
</organism>
<evidence type="ECO:0000313" key="2">
    <source>
        <dbReference type="Proteomes" id="UP000664303"/>
    </source>
</evidence>
<dbReference type="RefSeq" id="WP_206560886.1">
    <property type="nucleotide sequence ID" value="NZ_JAFKCZ010000008.1"/>
</dbReference>
<dbReference type="Proteomes" id="UP000664303">
    <property type="component" value="Unassembled WGS sequence"/>
</dbReference>
<evidence type="ECO:0000313" key="1">
    <source>
        <dbReference type="EMBL" id="MBN7797439.1"/>
    </source>
</evidence>